<comment type="caution">
    <text evidence="1">The sequence shown here is derived from an EMBL/GenBank/DDBJ whole genome shotgun (WGS) entry which is preliminary data.</text>
</comment>
<keyword evidence="2" id="KW-1185">Reference proteome</keyword>
<proteinExistence type="predicted"/>
<dbReference type="EMBL" id="JAFNEN010000427">
    <property type="protein sequence ID" value="KAG8183217.1"/>
    <property type="molecule type" value="Genomic_DNA"/>
</dbReference>
<reference evidence="1 2" key="1">
    <citation type="journal article" date="2022" name="Nat. Ecol. Evol.">
        <title>A masculinizing supergene underlies an exaggerated male reproductive morph in a spider.</title>
        <authorList>
            <person name="Hendrickx F."/>
            <person name="De Corte Z."/>
            <person name="Sonet G."/>
            <person name="Van Belleghem S.M."/>
            <person name="Kostlbacher S."/>
            <person name="Vangestel C."/>
        </authorList>
    </citation>
    <scope>NUCLEOTIDE SEQUENCE [LARGE SCALE GENOMIC DNA]</scope>
    <source>
        <strain evidence="1">W744_W776</strain>
    </source>
</reference>
<gene>
    <name evidence="1" type="ORF">JTE90_005666</name>
</gene>
<protein>
    <submittedName>
        <fullName evidence="1">Uncharacterized protein</fullName>
    </submittedName>
</protein>
<name>A0AAV6UFM1_9ARAC</name>
<sequence>MSRGQRCTSPIDTPSFVAKNSFVMPFIGCLEKDKARDSKNSSNEAMMALSDFCLITYYVNNNSPDSVEATLKINSTMLFAVVVACLVCCSFVGAQEECKDQMKIMKEAFGKNIKDWPCFEKFNLKEFMCSEDGSDETEKMEEFKTWKSKQSEADQAEIETCVGELIAKTMADCGDQLTEDCKKIILGKLGGAAR</sequence>
<accession>A0AAV6UFM1</accession>
<dbReference type="Proteomes" id="UP000827092">
    <property type="component" value="Unassembled WGS sequence"/>
</dbReference>
<evidence type="ECO:0000313" key="1">
    <source>
        <dbReference type="EMBL" id="KAG8183217.1"/>
    </source>
</evidence>
<evidence type="ECO:0000313" key="2">
    <source>
        <dbReference type="Proteomes" id="UP000827092"/>
    </source>
</evidence>
<organism evidence="1 2">
    <name type="scientific">Oedothorax gibbosus</name>
    <dbReference type="NCBI Taxonomy" id="931172"/>
    <lineage>
        <taxon>Eukaryota</taxon>
        <taxon>Metazoa</taxon>
        <taxon>Ecdysozoa</taxon>
        <taxon>Arthropoda</taxon>
        <taxon>Chelicerata</taxon>
        <taxon>Arachnida</taxon>
        <taxon>Araneae</taxon>
        <taxon>Araneomorphae</taxon>
        <taxon>Entelegynae</taxon>
        <taxon>Araneoidea</taxon>
        <taxon>Linyphiidae</taxon>
        <taxon>Erigoninae</taxon>
        <taxon>Oedothorax</taxon>
    </lineage>
</organism>
<dbReference type="AlphaFoldDB" id="A0AAV6UFM1"/>